<comment type="caution">
    <text evidence="2">The sequence shown here is derived from an EMBL/GenBank/DDBJ whole genome shotgun (WGS) entry which is preliminary data.</text>
</comment>
<dbReference type="EMBL" id="BAABBN010000004">
    <property type="protein sequence ID" value="GAA3920432.1"/>
    <property type="molecule type" value="Genomic_DNA"/>
</dbReference>
<gene>
    <name evidence="2" type="ORF">GCM10022277_15050</name>
</gene>
<sequence>MSKEGNIISEEEWVFLDAALSKQALATPLNLATPEAYYSFKDSATKTFNYKEMDVKALDINKVDDQLIISISLQDSKKVLYADFDRDDDASSLDKISPDDIKHAIDQIWKTAPEGINYRLGTIRPLSDNQSIVGIRIIKDGVLDKEVTLTVDQRLGKPVVNHRSVLSLRKTLVNYRTPPKTRPSNQNTLFFSEFIGLAPQYVGKQVTVYKLDKINVTGEFKEISNSRVIKVTKRLGSGVVEVNTPLTLIKELKFRDLLVTVASKPSENSAEENVVYLDDLPEGTDLQEGQQVTATQVNKLKQDAQDSLEEKKAMDDAKKHEAPESVVSPESVVKKDPLTEKIGRFVIVTTNENQSRVGELVKVIPHKSISVRASNGGIEYHVPQEKIKSITYPKK</sequence>
<evidence type="ECO:0000313" key="3">
    <source>
        <dbReference type="Proteomes" id="UP001501565"/>
    </source>
</evidence>
<organism evidence="2 3">
    <name type="scientific">Litoribacillus peritrichatus</name>
    <dbReference type="NCBI Taxonomy" id="718191"/>
    <lineage>
        <taxon>Bacteria</taxon>
        <taxon>Pseudomonadati</taxon>
        <taxon>Pseudomonadota</taxon>
        <taxon>Gammaproteobacteria</taxon>
        <taxon>Oceanospirillales</taxon>
        <taxon>Oceanospirillaceae</taxon>
        <taxon>Litoribacillus</taxon>
    </lineage>
</organism>
<reference evidence="3" key="1">
    <citation type="journal article" date="2019" name="Int. J. Syst. Evol. Microbiol.">
        <title>The Global Catalogue of Microorganisms (GCM) 10K type strain sequencing project: providing services to taxonomists for standard genome sequencing and annotation.</title>
        <authorList>
            <consortium name="The Broad Institute Genomics Platform"/>
            <consortium name="The Broad Institute Genome Sequencing Center for Infectious Disease"/>
            <person name="Wu L."/>
            <person name="Ma J."/>
        </authorList>
    </citation>
    <scope>NUCLEOTIDE SEQUENCE [LARGE SCALE GENOMIC DNA]</scope>
    <source>
        <strain evidence="3">JCM 17551</strain>
    </source>
</reference>
<accession>A0ABP7MH98</accession>
<feature type="compositionally biased region" description="Basic and acidic residues" evidence="1">
    <location>
        <begin position="301"/>
        <end position="323"/>
    </location>
</feature>
<evidence type="ECO:0000256" key="1">
    <source>
        <dbReference type="SAM" id="MobiDB-lite"/>
    </source>
</evidence>
<dbReference type="Proteomes" id="UP001501565">
    <property type="component" value="Unassembled WGS sequence"/>
</dbReference>
<feature type="region of interest" description="Disordered" evidence="1">
    <location>
        <begin position="301"/>
        <end position="332"/>
    </location>
</feature>
<name>A0ABP7MH98_9GAMM</name>
<protein>
    <submittedName>
        <fullName evidence="2">Uncharacterized protein</fullName>
    </submittedName>
</protein>
<evidence type="ECO:0000313" key="2">
    <source>
        <dbReference type="EMBL" id="GAA3920432.1"/>
    </source>
</evidence>
<keyword evidence="3" id="KW-1185">Reference proteome</keyword>
<proteinExistence type="predicted"/>